<reference evidence="3 4" key="1">
    <citation type="submission" date="2016-11" db="EMBL/GenBank/DDBJ databases">
        <title>Study of marine rhodopsin-containing bacteria.</title>
        <authorList>
            <person name="Yoshizawa S."/>
            <person name="Kumagai Y."/>
            <person name="Kogure K."/>
        </authorList>
    </citation>
    <scope>NUCLEOTIDE SEQUENCE [LARGE SCALE GENOMIC DNA]</scope>
    <source>
        <strain evidence="3 4">SG-29</strain>
    </source>
</reference>
<evidence type="ECO:0000256" key="1">
    <source>
        <dbReference type="SAM" id="MobiDB-lite"/>
    </source>
</evidence>
<evidence type="ECO:0000313" key="3">
    <source>
        <dbReference type="EMBL" id="OZC02684.1"/>
    </source>
</evidence>
<keyword evidence="2" id="KW-0812">Transmembrane</keyword>
<evidence type="ECO:0000256" key="2">
    <source>
        <dbReference type="SAM" id="Phobius"/>
    </source>
</evidence>
<comment type="caution">
    <text evidence="3">The sequence shown here is derived from an EMBL/GenBank/DDBJ whole genome shotgun (WGS) entry which is preliminary data.</text>
</comment>
<keyword evidence="4" id="KW-1185">Reference proteome</keyword>
<keyword evidence="2" id="KW-1133">Transmembrane helix</keyword>
<sequence length="223" mass="23999">MADLQNTSGPSPGPAIPTSEELLPLPSAHVELGDGVDLSSLSAEDIRARLNATQRDMKFRIQAIKHEVAHVADDVNIDGRPLSDRFRERPLAALALAIASGATLGLLWGLRRRSKRLPSRDERTDVVQYHVAALLDAAALRVARGASADEALQAEVRKRPVVFVPREDETTLAGQPGAKKQAFDVAMKTAVGIGVKTGLDLLTKRFTNHEEVFEALADEASDG</sequence>
<feature type="region of interest" description="Disordered" evidence="1">
    <location>
        <begin position="1"/>
        <end position="24"/>
    </location>
</feature>
<dbReference type="RefSeq" id="WP_094547168.1">
    <property type="nucleotide sequence ID" value="NZ_MQWB01000001.1"/>
</dbReference>
<dbReference type="AlphaFoldDB" id="A0A259TYN3"/>
<accession>A0A259TYN3</accession>
<feature type="compositionally biased region" description="Polar residues" evidence="1">
    <location>
        <begin position="1"/>
        <end position="10"/>
    </location>
</feature>
<evidence type="ECO:0000313" key="4">
    <source>
        <dbReference type="Proteomes" id="UP000216446"/>
    </source>
</evidence>
<dbReference type="InParanoid" id="A0A259TYN3"/>
<dbReference type="Proteomes" id="UP000216446">
    <property type="component" value="Unassembled WGS sequence"/>
</dbReference>
<name>A0A259TYN3_9BACT</name>
<gene>
    <name evidence="3" type="ORF">BSZ36_06665</name>
</gene>
<evidence type="ECO:0008006" key="5">
    <source>
        <dbReference type="Google" id="ProtNLM"/>
    </source>
</evidence>
<dbReference type="OrthoDB" id="9867721at2"/>
<organism evidence="3 4">
    <name type="scientific">Rubricoccus marinus</name>
    <dbReference type="NCBI Taxonomy" id="716817"/>
    <lineage>
        <taxon>Bacteria</taxon>
        <taxon>Pseudomonadati</taxon>
        <taxon>Rhodothermota</taxon>
        <taxon>Rhodothermia</taxon>
        <taxon>Rhodothermales</taxon>
        <taxon>Rubricoccaceae</taxon>
        <taxon>Rubricoccus</taxon>
    </lineage>
</organism>
<proteinExistence type="predicted"/>
<protein>
    <recommendedName>
        <fullName evidence="5">DUF3618 domain-containing protein</fullName>
    </recommendedName>
</protein>
<dbReference type="EMBL" id="MQWB01000001">
    <property type="protein sequence ID" value="OZC02684.1"/>
    <property type="molecule type" value="Genomic_DNA"/>
</dbReference>
<feature type="transmembrane region" description="Helical" evidence="2">
    <location>
        <begin position="91"/>
        <end position="110"/>
    </location>
</feature>
<keyword evidence="2" id="KW-0472">Membrane</keyword>